<protein>
    <submittedName>
        <fullName evidence="1">Uncharacterized protein</fullName>
    </submittedName>
</protein>
<reference evidence="1 2" key="1">
    <citation type="submission" date="2019-08" db="EMBL/GenBank/DDBJ databases">
        <authorList>
            <person name="Peeters C."/>
        </authorList>
    </citation>
    <scope>NUCLEOTIDE SEQUENCE [LARGE SCALE GENOMIC DNA]</scope>
    <source>
        <strain evidence="1 2">LMG 31010</strain>
    </source>
</reference>
<name>A0A5E4XD12_9BURK</name>
<evidence type="ECO:0000313" key="1">
    <source>
        <dbReference type="EMBL" id="VVE34040.1"/>
    </source>
</evidence>
<evidence type="ECO:0000313" key="2">
    <source>
        <dbReference type="Proteomes" id="UP000343335"/>
    </source>
</evidence>
<dbReference type="AlphaFoldDB" id="A0A5E4XD12"/>
<dbReference type="EMBL" id="CABPSA010000007">
    <property type="protein sequence ID" value="VVE34040.1"/>
    <property type="molecule type" value="Genomic_DNA"/>
</dbReference>
<dbReference type="Proteomes" id="UP000343335">
    <property type="component" value="Unassembled WGS sequence"/>
</dbReference>
<organism evidence="1 2">
    <name type="scientific">Pandoraea commovens</name>
    <dbReference type="NCBI Taxonomy" id="2508289"/>
    <lineage>
        <taxon>Bacteria</taxon>
        <taxon>Pseudomonadati</taxon>
        <taxon>Pseudomonadota</taxon>
        <taxon>Betaproteobacteria</taxon>
        <taxon>Burkholderiales</taxon>
        <taxon>Burkholderiaceae</taxon>
        <taxon>Pandoraea</taxon>
    </lineage>
</organism>
<proteinExistence type="predicted"/>
<accession>A0A5E4XD12</accession>
<sequence>MSDDDRIGLGVIDTNVTLLPVKPRIDLGKDRVLKSVHLGRCWHKRFIVDEQLAEVECADCHEKLNPMWVLQQLSIQENRFHELHARYHDELKRLGERSRTKCQHCGEMTRISNK</sequence>
<dbReference type="RefSeq" id="WP_150665626.1">
    <property type="nucleotide sequence ID" value="NZ_CABPSA010000007.1"/>
</dbReference>
<gene>
    <name evidence="1" type="ORF">PCO31010_03820</name>
</gene>
<dbReference type="OrthoDB" id="7068898at2"/>